<evidence type="ECO:0000313" key="2">
    <source>
        <dbReference type="EMBL" id="QQZ50398.1"/>
    </source>
</evidence>
<sequence length="49" mass="5460">MAFLRNKTVNRLNLHYGMHALAMSGGGVFFAVFLMDAGLPPPWSWRPSP</sequence>
<name>A0A974P492_9CAUL</name>
<dbReference type="AlphaFoldDB" id="A0A974P492"/>
<keyword evidence="1" id="KW-1133">Transmembrane helix</keyword>
<reference evidence="2" key="1">
    <citation type="submission" date="2021-01" db="EMBL/GenBank/DDBJ databases">
        <title>Genome sequence of Phenylobacterium sp. 20VBR1 isolated from a valley glaceir, Ny-Alesund, Svalbard.</title>
        <authorList>
            <person name="Thomas F.A."/>
            <person name="Krishnan K.P."/>
            <person name="Sinha R.K."/>
        </authorList>
    </citation>
    <scope>NUCLEOTIDE SEQUENCE</scope>
    <source>
        <strain evidence="2">20VBR1</strain>
    </source>
</reference>
<organism evidence="2">
    <name type="scientific">Phenylobacterium glaciei</name>
    <dbReference type="NCBI Taxonomy" id="2803784"/>
    <lineage>
        <taxon>Bacteria</taxon>
        <taxon>Pseudomonadati</taxon>
        <taxon>Pseudomonadota</taxon>
        <taxon>Alphaproteobacteria</taxon>
        <taxon>Caulobacterales</taxon>
        <taxon>Caulobacteraceae</taxon>
        <taxon>Phenylobacterium</taxon>
    </lineage>
</organism>
<feature type="transmembrane region" description="Helical" evidence="1">
    <location>
        <begin position="20"/>
        <end position="39"/>
    </location>
</feature>
<keyword evidence="1" id="KW-0812">Transmembrane</keyword>
<accession>A0A974P492</accession>
<evidence type="ECO:0000256" key="1">
    <source>
        <dbReference type="SAM" id="Phobius"/>
    </source>
</evidence>
<dbReference type="EMBL" id="CP068570">
    <property type="protein sequence ID" value="QQZ50398.1"/>
    <property type="molecule type" value="Genomic_DNA"/>
</dbReference>
<gene>
    <name evidence="2" type="ORF">JKL49_01535</name>
</gene>
<keyword evidence="1" id="KW-0472">Membrane</keyword>
<protein>
    <submittedName>
        <fullName evidence="2">Uncharacterized protein</fullName>
    </submittedName>
</protein>
<proteinExistence type="predicted"/>